<dbReference type="EMBL" id="JAIWYP010000001">
    <property type="protein sequence ID" value="KAH3898339.1"/>
    <property type="molecule type" value="Genomic_DNA"/>
</dbReference>
<comment type="caution">
    <text evidence="1">The sequence shown here is derived from an EMBL/GenBank/DDBJ whole genome shotgun (WGS) entry which is preliminary data.</text>
</comment>
<name>A0A9D4NQD2_DREPO</name>
<proteinExistence type="predicted"/>
<gene>
    <name evidence="1" type="ORF">DPMN_022567</name>
</gene>
<organism evidence="1 2">
    <name type="scientific">Dreissena polymorpha</name>
    <name type="common">Zebra mussel</name>
    <name type="synonym">Mytilus polymorpha</name>
    <dbReference type="NCBI Taxonomy" id="45954"/>
    <lineage>
        <taxon>Eukaryota</taxon>
        <taxon>Metazoa</taxon>
        <taxon>Spiralia</taxon>
        <taxon>Lophotrochozoa</taxon>
        <taxon>Mollusca</taxon>
        <taxon>Bivalvia</taxon>
        <taxon>Autobranchia</taxon>
        <taxon>Heteroconchia</taxon>
        <taxon>Euheterodonta</taxon>
        <taxon>Imparidentia</taxon>
        <taxon>Neoheterodontei</taxon>
        <taxon>Myida</taxon>
        <taxon>Dreissenoidea</taxon>
        <taxon>Dreissenidae</taxon>
        <taxon>Dreissena</taxon>
    </lineage>
</organism>
<accession>A0A9D4NQD2</accession>
<reference evidence="1" key="2">
    <citation type="submission" date="2020-11" db="EMBL/GenBank/DDBJ databases">
        <authorList>
            <person name="McCartney M.A."/>
            <person name="Auch B."/>
            <person name="Kono T."/>
            <person name="Mallez S."/>
            <person name="Becker A."/>
            <person name="Gohl D.M."/>
            <person name="Silverstein K.A.T."/>
            <person name="Koren S."/>
            <person name="Bechman K.B."/>
            <person name="Herman A."/>
            <person name="Abrahante J.E."/>
            <person name="Garbe J."/>
        </authorList>
    </citation>
    <scope>NUCLEOTIDE SEQUENCE</scope>
    <source>
        <strain evidence="1">Duluth1</strain>
        <tissue evidence="1">Whole animal</tissue>
    </source>
</reference>
<dbReference type="Proteomes" id="UP000828390">
    <property type="component" value="Unassembled WGS sequence"/>
</dbReference>
<dbReference type="AlphaFoldDB" id="A0A9D4NQD2"/>
<evidence type="ECO:0000313" key="1">
    <source>
        <dbReference type="EMBL" id="KAH3898339.1"/>
    </source>
</evidence>
<reference evidence="1" key="1">
    <citation type="journal article" date="2019" name="bioRxiv">
        <title>The Genome of the Zebra Mussel, Dreissena polymorpha: A Resource for Invasive Species Research.</title>
        <authorList>
            <person name="McCartney M.A."/>
            <person name="Auch B."/>
            <person name="Kono T."/>
            <person name="Mallez S."/>
            <person name="Zhang Y."/>
            <person name="Obille A."/>
            <person name="Becker A."/>
            <person name="Abrahante J.E."/>
            <person name="Garbe J."/>
            <person name="Badalamenti J.P."/>
            <person name="Herman A."/>
            <person name="Mangelson H."/>
            <person name="Liachko I."/>
            <person name="Sullivan S."/>
            <person name="Sone E.D."/>
            <person name="Koren S."/>
            <person name="Silverstein K.A.T."/>
            <person name="Beckman K.B."/>
            <person name="Gohl D.M."/>
        </authorList>
    </citation>
    <scope>NUCLEOTIDE SEQUENCE</scope>
    <source>
        <strain evidence="1">Duluth1</strain>
        <tissue evidence="1">Whole animal</tissue>
    </source>
</reference>
<keyword evidence="2" id="KW-1185">Reference proteome</keyword>
<evidence type="ECO:0000313" key="2">
    <source>
        <dbReference type="Proteomes" id="UP000828390"/>
    </source>
</evidence>
<protein>
    <submittedName>
        <fullName evidence="1">Uncharacterized protein</fullName>
    </submittedName>
</protein>
<sequence>MREQTSQILRSFYKQKCMELDEESHKRAIIETTSRLIKSAIKSEAITLTNPCLINDNLARVSSIISSDKYLDKTGYIIMKTDRQTDIHTDRQTGKTYIHNKYIK</sequence>